<accession>A0AAP0I6J7</accession>
<dbReference type="EMBL" id="JBBNAE010000007">
    <property type="protein sequence ID" value="KAK9109572.1"/>
    <property type="molecule type" value="Genomic_DNA"/>
</dbReference>
<dbReference type="AlphaFoldDB" id="A0AAP0I6J7"/>
<evidence type="ECO:0000313" key="2">
    <source>
        <dbReference type="Proteomes" id="UP001417504"/>
    </source>
</evidence>
<keyword evidence="2" id="KW-1185">Reference proteome</keyword>
<dbReference type="Pfam" id="PF14009">
    <property type="entry name" value="PADRE"/>
    <property type="match status" value="1"/>
</dbReference>
<evidence type="ECO:0000313" key="1">
    <source>
        <dbReference type="EMBL" id="KAK9109572.1"/>
    </source>
</evidence>
<proteinExistence type="predicted"/>
<organism evidence="1 2">
    <name type="scientific">Stephania japonica</name>
    <dbReference type="NCBI Taxonomy" id="461633"/>
    <lineage>
        <taxon>Eukaryota</taxon>
        <taxon>Viridiplantae</taxon>
        <taxon>Streptophyta</taxon>
        <taxon>Embryophyta</taxon>
        <taxon>Tracheophyta</taxon>
        <taxon>Spermatophyta</taxon>
        <taxon>Magnoliopsida</taxon>
        <taxon>Ranunculales</taxon>
        <taxon>Menispermaceae</taxon>
        <taxon>Menispermoideae</taxon>
        <taxon>Cissampelideae</taxon>
        <taxon>Stephania</taxon>
    </lineage>
</organism>
<comment type="caution">
    <text evidence="1">The sequence shown here is derived from an EMBL/GenBank/DDBJ whole genome shotgun (WGS) entry which is preliminary data.</text>
</comment>
<dbReference type="InterPro" id="IPR025322">
    <property type="entry name" value="PADRE_dom"/>
</dbReference>
<sequence length="201" mass="22138">MGSCFSSDQYESSSSIGSIETAKVISVSGSLREYPNYVTVSQALEAEQPTSSSTTAFLCNSDNLYYDEFAQPLDSDEYLEVGQIYFVLPKARLQRRLAASDMAALAVKASAALSGALNKSGGKGLFGRNRKMKILPVLEVKERVGGEDELEKRYDEKMMAMRRSRSGSVKKLKRSASRRAKFVYSSFKVRLSTIHEGTVAN</sequence>
<dbReference type="Proteomes" id="UP001417504">
    <property type="component" value="Unassembled WGS sequence"/>
</dbReference>
<reference evidence="1 2" key="1">
    <citation type="submission" date="2024-01" db="EMBL/GenBank/DDBJ databases">
        <title>Genome assemblies of Stephania.</title>
        <authorList>
            <person name="Yang L."/>
        </authorList>
    </citation>
    <scope>NUCLEOTIDE SEQUENCE [LARGE SCALE GENOMIC DNA]</scope>
    <source>
        <strain evidence="1">QJT</strain>
        <tissue evidence="1">Leaf</tissue>
    </source>
</reference>
<dbReference type="PANTHER" id="PTHR33052">
    <property type="entry name" value="DUF4228 DOMAIN PROTEIN-RELATED"/>
    <property type="match status" value="1"/>
</dbReference>
<name>A0AAP0I6J7_9MAGN</name>
<protein>
    <submittedName>
        <fullName evidence="1">Uncharacterized protein</fullName>
    </submittedName>
</protein>
<gene>
    <name evidence="1" type="ORF">Sjap_017632</name>
</gene>